<dbReference type="EMBL" id="CAJFDI010000006">
    <property type="protein sequence ID" value="CAD5234939.1"/>
    <property type="molecule type" value="Genomic_DNA"/>
</dbReference>
<name>A0A1I7RRG9_BURXY</name>
<feature type="compositionally biased region" description="Gly residues" evidence="2">
    <location>
        <begin position="221"/>
        <end position="230"/>
    </location>
</feature>
<feature type="domain" description="ShKT" evidence="4">
    <location>
        <begin position="234"/>
        <end position="268"/>
    </location>
</feature>
<protein>
    <submittedName>
        <fullName evidence="5">(pine wood nematode) hypothetical protein</fullName>
    </submittedName>
</protein>
<dbReference type="Proteomes" id="UP000582659">
    <property type="component" value="Unassembled WGS sequence"/>
</dbReference>
<comment type="caution">
    <text evidence="1">Lacks conserved residue(s) required for the propagation of feature annotation.</text>
</comment>
<dbReference type="Pfam" id="PF01549">
    <property type="entry name" value="ShK"/>
    <property type="match status" value="4"/>
</dbReference>
<dbReference type="AlphaFoldDB" id="A0A1I7RRG9"/>
<dbReference type="EMBL" id="CAJFCV020000006">
    <property type="protein sequence ID" value="CAG9131030.1"/>
    <property type="molecule type" value="Genomic_DNA"/>
</dbReference>
<gene>
    <name evidence="5" type="ORF">BXYJ_LOCUS15030</name>
</gene>
<feature type="chain" id="PRO_5036021905" evidence="3">
    <location>
        <begin position="21"/>
        <end position="335"/>
    </location>
</feature>
<evidence type="ECO:0000313" key="5">
    <source>
        <dbReference type="EMBL" id="CAD5234939.1"/>
    </source>
</evidence>
<evidence type="ECO:0000259" key="4">
    <source>
        <dbReference type="PROSITE" id="PS51670"/>
    </source>
</evidence>
<dbReference type="Gene3D" id="1.10.10.1870">
    <property type="entry name" value="ShTK domain-like"/>
    <property type="match status" value="2"/>
</dbReference>
<reference evidence="6" key="2">
    <citation type="submission" date="2020-08" db="EMBL/GenBank/DDBJ databases">
        <authorList>
            <person name="Kikuchi T."/>
        </authorList>
    </citation>
    <scope>NUCLEOTIDE SEQUENCE</scope>
    <source>
        <strain evidence="5">Ka4C1</strain>
    </source>
</reference>
<feature type="signal peptide" evidence="3">
    <location>
        <begin position="1"/>
        <end position="20"/>
    </location>
</feature>
<evidence type="ECO:0000313" key="8">
    <source>
        <dbReference type="Proteomes" id="UP000659654"/>
    </source>
</evidence>
<evidence type="ECO:0000313" key="7">
    <source>
        <dbReference type="Proteomes" id="UP000095284"/>
    </source>
</evidence>
<keyword evidence="3" id="KW-0732">Signal</keyword>
<evidence type="ECO:0000313" key="6">
    <source>
        <dbReference type="EMBL" id="CAG9131030.1"/>
    </source>
</evidence>
<proteinExistence type="predicted"/>
<dbReference type="Proteomes" id="UP000659654">
    <property type="component" value="Unassembled WGS sequence"/>
</dbReference>
<dbReference type="Proteomes" id="UP000095284">
    <property type="component" value="Unplaced"/>
</dbReference>
<evidence type="ECO:0000256" key="3">
    <source>
        <dbReference type="SAM" id="SignalP"/>
    </source>
</evidence>
<evidence type="ECO:0000256" key="2">
    <source>
        <dbReference type="SAM" id="MobiDB-lite"/>
    </source>
</evidence>
<feature type="domain" description="ShKT" evidence="4">
    <location>
        <begin position="156"/>
        <end position="190"/>
    </location>
</feature>
<dbReference type="SMART" id="SM00254">
    <property type="entry name" value="ShKT"/>
    <property type="match status" value="5"/>
</dbReference>
<dbReference type="InterPro" id="IPR003582">
    <property type="entry name" value="ShKT_dom"/>
</dbReference>
<feature type="disulfide bond" evidence="1">
    <location>
        <begin position="234"/>
        <end position="268"/>
    </location>
</feature>
<feature type="region of interest" description="Disordered" evidence="2">
    <location>
        <begin position="195"/>
        <end position="230"/>
    </location>
</feature>
<reference evidence="9" key="1">
    <citation type="submission" date="2016-11" db="UniProtKB">
        <authorList>
            <consortium name="WormBaseParasite"/>
        </authorList>
    </citation>
    <scope>IDENTIFICATION</scope>
</reference>
<dbReference type="PANTHER" id="PTHR21724:SF109">
    <property type="entry name" value="SHKT DOMAIN-CONTAINING PROTEIN"/>
    <property type="match status" value="1"/>
</dbReference>
<feature type="domain" description="ShKT" evidence="4">
    <location>
        <begin position="298"/>
        <end position="335"/>
    </location>
</feature>
<feature type="disulfide bond" evidence="1">
    <location>
        <begin position="156"/>
        <end position="190"/>
    </location>
</feature>
<organism evidence="7 9">
    <name type="scientific">Bursaphelenchus xylophilus</name>
    <name type="common">Pinewood nematode worm</name>
    <name type="synonym">Aphelenchoides xylophilus</name>
    <dbReference type="NCBI Taxonomy" id="6326"/>
    <lineage>
        <taxon>Eukaryota</taxon>
        <taxon>Metazoa</taxon>
        <taxon>Ecdysozoa</taxon>
        <taxon>Nematoda</taxon>
        <taxon>Chromadorea</taxon>
        <taxon>Rhabditida</taxon>
        <taxon>Tylenchina</taxon>
        <taxon>Tylenchomorpha</taxon>
        <taxon>Aphelenchoidea</taxon>
        <taxon>Aphelenchoididae</taxon>
        <taxon>Bursaphelenchus</taxon>
    </lineage>
</organism>
<sequence length="335" mass="36882">MPPVAYFVLNLLLFAPCVLSQDGSSELLLEKHSLSGLNSRLRVRCTDDNLRLYSNATACADEREPESCKMIFSVPWSNSPAGRDPKCDNPLLKDLADQCRHSCAICCEDETYSCQNDDSGIVNCEQNVEKCGMPEFSTMMIKFCPATCGLCLTKRCRDQIHDCESMKSLCTNELYAVFMEHQCARTCGKCKTDEEEEEPEEEPEEEEEEEAPAPTRKTQGSGSGSAGTGSGKECVDLMKNCARNKKFCHHPSYREMMKKNCAKTCGFCKVPGGSTGGSSKKSSSGASGGASRALQRECRDTHPFCKGWAANGYCESDDYTEEEKRDKCAKTCGLC</sequence>
<dbReference type="OrthoDB" id="5814005at2759"/>
<dbReference type="PANTHER" id="PTHR21724">
    <property type="entry name" value="SHKT DOMAIN-CONTAINING PROTEIN"/>
    <property type="match status" value="1"/>
</dbReference>
<dbReference type="eggNOG" id="ENOG502SXSS">
    <property type="taxonomic scope" value="Eukaryota"/>
</dbReference>
<dbReference type="WBParaSite" id="BXY_0331600.1">
    <property type="protein sequence ID" value="BXY_0331600.1"/>
    <property type="gene ID" value="BXY_0331600"/>
</dbReference>
<evidence type="ECO:0000256" key="1">
    <source>
        <dbReference type="PROSITE-ProRule" id="PRU01005"/>
    </source>
</evidence>
<feature type="compositionally biased region" description="Acidic residues" evidence="2">
    <location>
        <begin position="195"/>
        <end position="211"/>
    </location>
</feature>
<feature type="domain" description="ShKT" evidence="4">
    <location>
        <begin position="114"/>
        <end position="151"/>
    </location>
</feature>
<evidence type="ECO:0000313" key="9">
    <source>
        <dbReference type="WBParaSite" id="BXY_0331600.1"/>
    </source>
</evidence>
<keyword evidence="8" id="KW-1185">Reference proteome</keyword>
<dbReference type="Gene3D" id="1.10.10.1940">
    <property type="match status" value="1"/>
</dbReference>
<dbReference type="SMR" id="A0A1I7RRG9"/>
<dbReference type="PROSITE" id="PS51670">
    <property type="entry name" value="SHKT"/>
    <property type="match status" value="4"/>
</dbReference>
<accession>A0A1I7RRG9</accession>
<keyword evidence="1" id="KW-1015">Disulfide bond</keyword>